<dbReference type="AlphaFoldDB" id="L7VRT2"/>
<accession>L7VRT2</accession>
<dbReference type="Gene3D" id="2.20.110.10">
    <property type="entry name" value="Histone H3 K4-specific methyltransferase SET7/9 N-terminal domain"/>
    <property type="match status" value="1"/>
</dbReference>
<dbReference type="InterPro" id="IPR003409">
    <property type="entry name" value="MORN"/>
</dbReference>
<keyword evidence="1" id="KW-0677">Repeat</keyword>
<name>L7VRT2_9BACT</name>
<evidence type="ECO:0000313" key="2">
    <source>
        <dbReference type="EMBL" id="AGC71722.1"/>
    </source>
</evidence>
<protein>
    <recommendedName>
        <fullName evidence="3">MORN repeat protein</fullName>
    </recommendedName>
</protein>
<dbReference type="SUPFAM" id="SSF82185">
    <property type="entry name" value="Histone H3 K4-specific methyltransferase SET7/9 N-terminal domain"/>
    <property type="match status" value="1"/>
</dbReference>
<evidence type="ECO:0000256" key="1">
    <source>
        <dbReference type="ARBA" id="ARBA00022737"/>
    </source>
</evidence>
<dbReference type="EMBL" id="JX649881">
    <property type="protein sequence ID" value="AGC71722.1"/>
    <property type="molecule type" value="Genomic_DNA"/>
</dbReference>
<proteinExistence type="predicted"/>
<organism evidence="2">
    <name type="scientific">uncultured bacterium A1Q1_fos_504</name>
    <dbReference type="NCBI Taxonomy" id="1256580"/>
    <lineage>
        <taxon>Bacteria</taxon>
        <taxon>environmental samples</taxon>
    </lineage>
</organism>
<dbReference type="SMART" id="SM00698">
    <property type="entry name" value="MORN"/>
    <property type="match status" value="2"/>
</dbReference>
<dbReference type="PANTHER" id="PTHR23084:SF263">
    <property type="entry name" value="MORN REPEAT-CONTAINING PROTEIN 1"/>
    <property type="match status" value="1"/>
</dbReference>
<evidence type="ECO:0008006" key="3">
    <source>
        <dbReference type="Google" id="ProtNLM"/>
    </source>
</evidence>
<reference evidence="2" key="1">
    <citation type="submission" date="2012-09" db="EMBL/GenBank/DDBJ databases">
        <title>Metagenomic Characterization of a Microbial Community in Wastewater Detects High Levels of Antibiotic Resistance.</title>
        <authorList>
            <person name="Abrams M."/>
            <person name="Caldwell A."/>
            <person name="Vandaei E."/>
            <person name="Lee W."/>
            <person name="Perrott J."/>
            <person name="Khan S.Y."/>
            <person name="Ta J."/>
            <person name="Romero D."/>
            <person name="Nguyen V."/>
            <person name="Pourmand N."/>
            <person name="Ouverney C.C."/>
        </authorList>
    </citation>
    <scope>NUCLEOTIDE SEQUENCE</scope>
</reference>
<dbReference type="PANTHER" id="PTHR23084">
    <property type="entry name" value="PHOSPHATIDYLINOSITOL-4-PHOSPHATE 5-KINASE RELATED"/>
    <property type="match status" value="1"/>
</dbReference>
<dbReference type="Pfam" id="PF02493">
    <property type="entry name" value="MORN"/>
    <property type="match status" value="3"/>
</dbReference>
<sequence length="89" mass="10003">MHGKGKLIYSNGDIYEGGFFEGKKFGDGAYTWSSTKAVYRGKWNHDKMHGEGSLTDQHGSVKKIKYLNGKEVPVSDTRTISKFSIRDDI</sequence>